<comment type="pathway">
    <text evidence="6 7">Carbohydrate biosynthesis; gluconeogenesis.</text>
</comment>
<evidence type="ECO:0000256" key="6">
    <source>
        <dbReference type="HAMAP-Rule" id="MF_00147"/>
    </source>
</evidence>
<evidence type="ECO:0000256" key="5">
    <source>
        <dbReference type="ARBA" id="ARBA00023235"/>
    </source>
</evidence>
<dbReference type="EMBL" id="JAWONS010000252">
    <property type="protein sequence ID" value="MDW2799386.1"/>
    <property type="molecule type" value="Genomic_DNA"/>
</dbReference>
<comment type="caution">
    <text evidence="8">The sequence shown here is derived from an EMBL/GenBank/DDBJ whole genome shotgun (WGS) entry which is preliminary data.</text>
</comment>
<keyword evidence="5 6" id="KW-0413">Isomerase</keyword>
<gene>
    <name evidence="6 8" type="primary">tpiA</name>
    <name evidence="8" type="ORF">RZO55_17565</name>
</gene>
<dbReference type="PROSITE" id="PS51440">
    <property type="entry name" value="TIM_2"/>
    <property type="match status" value="1"/>
</dbReference>
<reference evidence="8 9" key="1">
    <citation type="submission" date="2023-10" db="EMBL/GenBank/DDBJ databases">
        <title>A novel Glycoside Hydrolase 43-Like Enzyme from Clostrdium boliviensis is an Endo-xylanase, and a Candidate for Xylooligosaccharides Production from Different Xylan Substrates.</title>
        <authorList>
            <person name="Alvarez M.T."/>
            <person name="Rocabado-Villegas L.R."/>
            <person name="Salas-Veizaga D.M."/>
            <person name="Linares-Pasten J.A."/>
            <person name="Gudmundsdottir E.E."/>
            <person name="Hreggvidsson G.O."/>
            <person name="Adlercreutz P."/>
            <person name="Nordberg Karlsson E."/>
        </authorList>
    </citation>
    <scope>NUCLEOTIDE SEQUENCE [LARGE SCALE GENOMIC DNA]</scope>
    <source>
        <strain evidence="8 9">E-1</strain>
    </source>
</reference>
<evidence type="ECO:0000256" key="4">
    <source>
        <dbReference type="ARBA" id="ARBA00023152"/>
    </source>
</evidence>
<dbReference type="RefSeq" id="WP_318065580.1">
    <property type="nucleotide sequence ID" value="NZ_JAWONS010000252.1"/>
</dbReference>
<name>A0ABU4GP40_9CLOT</name>
<sequence>MSRKKIIAGNWKMNMTPTEAVELVNTLKPLVVNDEVDVVFCVPAIDIIPAMEAAKGSNINIGAENMYYEDKGAYTGEISPAMLKDAGVKYVVIGHSERREYFAETDETVNKKALKAFEYGITPIICCGESLTQREQGITIDWIRQQIKIAFLNIPAKDAAEAVIAYEPIWAIGTGKVATTEQAQEVCQSIRSCIAEIYDEATAEAIRIQYGGSVSAGSAPELFAQPDIDGGLVGGASLKPDFGNIVNYKK</sequence>
<keyword evidence="2 6" id="KW-0312">Gluconeogenesis</keyword>
<feature type="active site" description="Proton acceptor" evidence="6">
    <location>
        <position position="167"/>
    </location>
</feature>
<dbReference type="NCBIfam" id="TIGR00419">
    <property type="entry name" value="tim"/>
    <property type="match status" value="1"/>
</dbReference>
<dbReference type="Proteomes" id="UP001276854">
    <property type="component" value="Unassembled WGS sequence"/>
</dbReference>
<dbReference type="HAMAP" id="MF_00147_B">
    <property type="entry name" value="TIM_B"/>
    <property type="match status" value="1"/>
</dbReference>
<dbReference type="EC" id="5.3.1.1" evidence="6 7"/>
<dbReference type="GO" id="GO:0004807">
    <property type="term" value="F:triose-phosphate isomerase activity"/>
    <property type="evidence" value="ECO:0007669"/>
    <property type="project" value="UniProtKB-EC"/>
</dbReference>
<dbReference type="PROSITE" id="PS00171">
    <property type="entry name" value="TIM_1"/>
    <property type="match status" value="1"/>
</dbReference>
<evidence type="ECO:0000256" key="3">
    <source>
        <dbReference type="ARBA" id="ARBA00022490"/>
    </source>
</evidence>
<feature type="binding site" evidence="6">
    <location>
        <begin position="234"/>
        <end position="235"/>
    </location>
    <ligand>
        <name>substrate</name>
    </ligand>
</feature>
<evidence type="ECO:0000256" key="7">
    <source>
        <dbReference type="RuleBase" id="RU363013"/>
    </source>
</evidence>
<dbReference type="CDD" id="cd00311">
    <property type="entry name" value="TIM"/>
    <property type="match status" value="1"/>
</dbReference>
<comment type="function">
    <text evidence="6">Involved in the gluconeogenesis. Catalyzes stereospecifically the conversion of dihydroxyacetone phosphate (DHAP) to D-glyceraldehyde-3-phosphate (G3P).</text>
</comment>
<feature type="binding site" evidence="6">
    <location>
        <begin position="10"/>
        <end position="12"/>
    </location>
    <ligand>
        <name>substrate</name>
    </ligand>
</feature>
<dbReference type="PANTHER" id="PTHR21139">
    <property type="entry name" value="TRIOSEPHOSPHATE ISOMERASE"/>
    <property type="match status" value="1"/>
</dbReference>
<comment type="pathway">
    <text evidence="6 7">Carbohydrate degradation; glycolysis; D-glyceraldehyde 3-phosphate from glycerone phosphate: step 1/1.</text>
</comment>
<evidence type="ECO:0000313" key="9">
    <source>
        <dbReference type="Proteomes" id="UP001276854"/>
    </source>
</evidence>
<dbReference type="SUPFAM" id="SSF51351">
    <property type="entry name" value="Triosephosphate isomerase (TIM)"/>
    <property type="match status" value="1"/>
</dbReference>
<feature type="binding site" evidence="6">
    <location>
        <position position="173"/>
    </location>
    <ligand>
        <name>substrate</name>
    </ligand>
</feature>
<evidence type="ECO:0000256" key="1">
    <source>
        <dbReference type="ARBA" id="ARBA00007422"/>
    </source>
</evidence>
<feature type="active site" description="Electrophile" evidence="6">
    <location>
        <position position="95"/>
    </location>
</feature>
<evidence type="ECO:0000256" key="2">
    <source>
        <dbReference type="ARBA" id="ARBA00022432"/>
    </source>
</evidence>
<feature type="binding site" evidence="6">
    <location>
        <position position="213"/>
    </location>
    <ligand>
        <name>substrate</name>
    </ligand>
</feature>
<keyword evidence="3 6" id="KW-0963">Cytoplasm</keyword>
<organism evidence="8 9">
    <name type="scientific">Clostridium boliviensis</name>
    <dbReference type="NCBI Taxonomy" id="318465"/>
    <lineage>
        <taxon>Bacteria</taxon>
        <taxon>Bacillati</taxon>
        <taxon>Bacillota</taxon>
        <taxon>Clostridia</taxon>
        <taxon>Eubacteriales</taxon>
        <taxon>Clostridiaceae</taxon>
        <taxon>Clostridium</taxon>
    </lineage>
</organism>
<comment type="similarity">
    <text evidence="1 6 7">Belongs to the triosephosphate isomerase family.</text>
</comment>
<keyword evidence="4 6" id="KW-0324">Glycolysis</keyword>
<comment type="subcellular location">
    <subcellularLocation>
        <location evidence="6 7">Cytoplasm</location>
    </subcellularLocation>
</comment>
<dbReference type="PANTHER" id="PTHR21139:SF42">
    <property type="entry name" value="TRIOSEPHOSPHATE ISOMERASE"/>
    <property type="match status" value="1"/>
</dbReference>
<keyword evidence="9" id="KW-1185">Reference proteome</keyword>
<protein>
    <recommendedName>
        <fullName evidence="6 7">Triosephosphate isomerase</fullName>
        <shortName evidence="6">TIM</shortName>
        <shortName evidence="6">TPI</shortName>
        <ecNumber evidence="6 7">5.3.1.1</ecNumber>
    </recommendedName>
    <alternativeName>
        <fullName evidence="6">Triose-phosphate isomerase</fullName>
    </alternativeName>
</protein>
<dbReference type="InterPro" id="IPR022896">
    <property type="entry name" value="TrioseP_Isoase_bac/euk"/>
</dbReference>
<dbReference type="InterPro" id="IPR020861">
    <property type="entry name" value="Triosephosphate_isomerase_AS"/>
</dbReference>
<dbReference type="InterPro" id="IPR000652">
    <property type="entry name" value="Triosephosphate_isomerase"/>
</dbReference>
<proteinExistence type="inferred from homology"/>
<dbReference type="Pfam" id="PF00121">
    <property type="entry name" value="TIM"/>
    <property type="match status" value="1"/>
</dbReference>
<accession>A0ABU4GP40</accession>
<evidence type="ECO:0000313" key="8">
    <source>
        <dbReference type="EMBL" id="MDW2799386.1"/>
    </source>
</evidence>
<comment type="subunit">
    <text evidence="6 7">Homodimer.</text>
</comment>
<dbReference type="InterPro" id="IPR013785">
    <property type="entry name" value="Aldolase_TIM"/>
</dbReference>
<comment type="catalytic activity">
    <reaction evidence="6 7">
        <text>D-glyceraldehyde 3-phosphate = dihydroxyacetone phosphate</text>
        <dbReference type="Rhea" id="RHEA:18585"/>
        <dbReference type="ChEBI" id="CHEBI:57642"/>
        <dbReference type="ChEBI" id="CHEBI:59776"/>
        <dbReference type="EC" id="5.3.1.1"/>
    </reaction>
</comment>
<dbReference type="InterPro" id="IPR035990">
    <property type="entry name" value="TIM_sf"/>
</dbReference>
<dbReference type="Gene3D" id="3.20.20.70">
    <property type="entry name" value="Aldolase class I"/>
    <property type="match status" value="1"/>
</dbReference>